<evidence type="ECO:0000313" key="2">
    <source>
        <dbReference type="Proteomes" id="UP000596742"/>
    </source>
</evidence>
<organism evidence="1 2">
    <name type="scientific">Mytilus galloprovincialis</name>
    <name type="common">Mediterranean mussel</name>
    <dbReference type="NCBI Taxonomy" id="29158"/>
    <lineage>
        <taxon>Eukaryota</taxon>
        <taxon>Metazoa</taxon>
        <taxon>Spiralia</taxon>
        <taxon>Lophotrochozoa</taxon>
        <taxon>Mollusca</taxon>
        <taxon>Bivalvia</taxon>
        <taxon>Autobranchia</taxon>
        <taxon>Pteriomorphia</taxon>
        <taxon>Mytilida</taxon>
        <taxon>Mytiloidea</taxon>
        <taxon>Mytilidae</taxon>
        <taxon>Mytilinae</taxon>
        <taxon>Mytilus</taxon>
    </lineage>
</organism>
<dbReference type="EMBL" id="UYJE01006359">
    <property type="protein sequence ID" value="VDI45264.1"/>
    <property type="molecule type" value="Genomic_DNA"/>
</dbReference>
<dbReference type="AlphaFoldDB" id="A0A8B6F8D3"/>
<protein>
    <submittedName>
        <fullName evidence="1">Uncharacterized protein</fullName>
    </submittedName>
</protein>
<accession>A0A8B6F8D3</accession>
<gene>
    <name evidence="1" type="ORF">MGAL_10B085341</name>
</gene>
<keyword evidence="2" id="KW-1185">Reference proteome</keyword>
<reference evidence="1" key="1">
    <citation type="submission" date="2018-11" db="EMBL/GenBank/DDBJ databases">
        <authorList>
            <person name="Alioto T."/>
            <person name="Alioto T."/>
        </authorList>
    </citation>
    <scope>NUCLEOTIDE SEQUENCE</scope>
</reference>
<dbReference type="Proteomes" id="UP000596742">
    <property type="component" value="Unassembled WGS sequence"/>
</dbReference>
<evidence type="ECO:0000313" key="1">
    <source>
        <dbReference type="EMBL" id="VDI45264.1"/>
    </source>
</evidence>
<dbReference type="OrthoDB" id="6133818at2759"/>
<proteinExistence type="predicted"/>
<comment type="caution">
    <text evidence="1">The sequence shown here is derived from an EMBL/GenBank/DDBJ whole genome shotgun (WGS) entry which is preliminary data.</text>
</comment>
<sequence>MVQRELRRAYWKYIENIVTPKEVVSFDFLLKMYSESMGKWKADNNIQDGQNLHPTEILRLTEALGIKPYLQKDKCDKYREPYSQNIQGFSSGCKKVLPIYTIPQDVVCHVGELCTEISCCTETEIIARSLEVKLILDPCDFKLTVAIERLLFEVDLFHFEWGHQKQFDLYGVIEISFSLENLYEEKKYLLNLNQSVYIQADEPTSYVLFENYLLQKRPCEWKSDFFIEDFSLYQWMINRHLTPDASLPSYILYRLYEETNLAAYLEDQMCQRVSPPYNGEWSKECAFNMSLPNLSSLVACRIFETCLGLTCCVKNEFLQRTFQIYFELDPCSSKLSIGIEKAFYNTTLTDFKWGFDNYFSLQGIVRVMYNIEDLSTEKMYLITMKIMFCFESTSPECSENDQFTVLENTMLPKGVCDWSDHLSPSGFSLKQWYIEKGLAPTDTLPDWMISHLLNQMRVSSYLNIQECRRSDIYNSQSINGWKKDCSNTVALPKLDDPVSCLLSSECTYIECCVDVHFIPRSFMFYLHIDPCEYQITVGIEKFFRNISLINYRWGITHDLWLVGIFHASFNIRSFPGERMYVVSLNISICFEDEKPCYLTVQILQNTRLPRRLCSWETKYYIEKFSLEKWKESKYIGKDQHLPAYGLSLLFEEIGISPFLRKEQCSAEITKYRKNLPIKDDCPLKRPSEINTNAPCYIPYLCTGIECCVHADALRRDFEVTVILDSCQFVFTIGIETFMRNLSVATLELEEGYIKGKNQQKRVNAFVGN</sequence>
<name>A0A8B6F8D3_MYTGA</name>